<sequence length="171" mass="18610">MHSLSRKSEELLVLCTQRSASFTISFNQTTPRGYPHAAEVPTESSTKCMPAVSLSGNWKCERGEAGAVSVCARATPPGDRQWRGRARGRVRVRAPPAIGAAARPGRPLHMAGLKEVVVPRFGHSTAKVYPLQSLYFRLKSLLASSPPRWSSALRLLTAVSSPIINRMMTTV</sequence>
<comment type="caution">
    <text evidence="1">The sequence shown here is derived from an EMBL/GenBank/DDBJ whole genome shotgun (WGS) entry which is preliminary data.</text>
</comment>
<dbReference type="AlphaFoldDB" id="A0A4C1VUB8"/>
<accession>A0A4C1VUB8</accession>
<reference evidence="1 2" key="1">
    <citation type="journal article" date="2019" name="Commun. Biol.">
        <title>The bagworm genome reveals a unique fibroin gene that provides high tensile strength.</title>
        <authorList>
            <person name="Kono N."/>
            <person name="Nakamura H."/>
            <person name="Ohtoshi R."/>
            <person name="Tomita M."/>
            <person name="Numata K."/>
            <person name="Arakawa K."/>
        </authorList>
    </citation>
    <scope>NUCLEOTIDE SEQUENCE [LARGE SCALE GENOMIC DNA]</scope>
</reference>
<protein>
    <submittedName>
        <fullName evidence="1">Uncharacterized protein</fullName>
    </submittedName>
</protein>
<gene>
    <name evidence="1" type="ORF">EVAR_21114_1</name>
</gene>
<keyword evidence="2" id="KW-1185">Reference proteome</keyword>
<proteinExistence type="predicted"/>
<evidence type="ECO:0000313" key="2">
    <source>
        <dbReference type="Proteomes" id="UP000299102"/>
    </source>
</evidence>
<evidence type="ECO:0000313" key="1">
    <source>
        <dbReference type="EMBL" id="GBP42110.1"/>
    </source>
</evidence>
<dbReference type="EMBL" id="BGZK01000412">
    <property type="protein sequence ID" value="GBP42110.1"/>
    <property type="molecule type" value="Genomic_DNA"/>
</dbReference>
<organism evidence="1 2">
    <name type="scientific">Eumeta variegata</name>
    <name type="common">Bagworm moth</name>
    <name type="synonym">Eumeta japonica</name>
    <dbReference type="NCBI Taxonomy" id="151549"/>
    <lineage>
        <taxon>Eukaryota</taxon>
        <taxon>Metazoa</taxon>
        <taxon>Ecdysozoa</taxon>
        <taxon>Arthropoda</taxon>
        <taxon>Hexapoda</taxon>
        <taxon>Insecta</taxon>
        <taxon>Pterygota</taxon>
        <taxon>Neoptera</taxon>
        <taxon>Endopterygota</taxon>
        <taxon>Lepidoptera</taxon>
        <taxon>Glossata</taxon>
        <taxon>Ditrysia</taxon>
        <taxon>Tineoidea</taxon>
        <taxon>Psychidae</taxon>
        <taxon>Oiketicinae</taxon>
        <taxon>Eumeta</taxon>
    </lineage>
</organism>
<name>A0A4C1VUB8_EUMVA</name>
<dbReference type="Proteomes" id="UP000299102">
    <property type="component" value="Unassembled WGS sequence"/>
</dbReference>